<comment type="caution">
    <text evidence="1">The sequence shown here is derived from an EMBL/GenBank/DDBJ whole genome shotgun (WGS) entry which is preliminary data.</text>
</comment>
<evidence type="ECO:0000313" key="1">
    <source>
        <dbReference type="EMBL" id="KAH3844471.1"/>
    </source>
</evidence>
<dbReference type="Proteomes" id="UP000828390">
    <property type="component" value="Unassembled WGS sequence"/>
</dbReference>
<dbReference type="AlphaFoldDB" id="A0A9D4QUU8"/>
<reference evidence="1" key="1">
    <citation type="journal article" date="2019" name="bioRxiv">
        <title>The Genome of the Zebra Mussel, Dreissena polymorpha: A Resource for Invasive Species Research.</title>
        <authorList>
            <person name="McCartney M.A."/>
            <person name="Auch B."/>
            <person name="Kono T."/>
            <person name="Mallez S."/>
            <person name="Zhang Y."/>
            <person name="Obille A."/>
            <person name="Becker A."/>
            <person name="Abrahante J.E."/>
            <person name="Garbe J."/>
            <person name="Badalamenti J.P."/>
            <person name="Herman A."/>
            <person name="Mangelson H."/>
            <person name="Liachko I."/>
            <person name="Sullivan S."/>
            <person name="Sone E.D."/>
            <person name="Koren S."/>
            <person name="Silverstein K.A.T."/>
            <person name="Beckman K.B."/>
            <person name="Gohl D.M."/>
        </authorList>
    </citation>
    <scope>NUCLEOTIDE SEQUENCE</scope>
    <source>
        <strain evidence="1">Duluth1</strain>
        <tissue evidence="1">Whole animal</tissue>
    </source>
</reference>
<dbReference type="EMBL" id="JAIWYP010000003">
    <property type="protein sequence ID" value="KAH3844471.1"/>
    <property type="molecule type" value="Genomic_DNA"/>
</dbReference>
<proteinExistence type="predicted"/>
<keyword evidence="2" id="KW-1185">Reference proteome</keyword>
<accession>A0A9D4QUU8</accession>
<protein>
    <submittedName>
        <fullName evidence="1">Uncharacterized protein</fullName>
    </submittedName>
</protein>
<evidence type="ECO:0000313" key="2">
    <source>
        <dbReference type="Proteomes" id="UP000828390"/>
    </source>
</evidence>
<name>A0A9D4QUU8_DREPO</name>
<gene>
    <name evidence="1" type="ORF">DPMN_086729</name>
</gene>
<sequence length="104" mass="11698">MDVILGCARSQPDDMAARSQQLSSCHVIVFVLLPDLKEPPVHFFEDFPVYPSQGVLRHKADCQVHCFFLTAQHRDEHVTLKVGTPCSTVDSAMPSWKIKICCEL</sequence>
<reference evidence="1" key="2">
    <citation type="submission" date="2020-11" db="EMBL/GenBank/DDBJ databases">
        <authorList>
            <person name="McCartney M.A."/>
            <person name="Auch B."/>
            <person name="Kono T."/>
            <person name="Mallez S."/>
            <person name="Becker A."/>
            <person name="Gohl D.M."/>
            <person name="Silverstein K.A.T."/>
            <person name="Koren S."/>
            <person name="Bechman K.B."/>
            <person name="Herman A."/>
            <person name="Abrahante J.E."/>
            <person name="Garbe J."/>
        </authorList>
    </citation>
    <scope>NUCLEOTIDE SEQUENCE</scope>
    <source>
        <strain evidence="1">Duluth1</strain>
        <tissue evidence="1">Whole animal</tissue>
    </source>
</reference>
<organism evidence="1 2">
    <name type="scientific">Dreissena polymorpha</name>
    <name type="common">Zebra mussel</name>
    <name type="synonym">Mytilus polymorpha</name>
    <dbReference type="NCBI Taxonomy" id="45954"/>
    <lineage>
        <taxon>Eukaryota</taxon>
        <taxon>Metazoa</taxon>
        <taxon>Spiralia</taxon>
        <taxon>Lophotrochozoa</taxon>
        <taxon>Mollusca</taxon>
        <taxon>Bivalvia</taxon>
        <taxon>Autobranchia</taxon>
        <taxon>Heteroconchia</taxon>
        <taxon>Euheterodonta</taxon>
        <taxon>Imparidentia</taxon>
        <taxon>Neoheterodontei</taxon>
        <taxon>Myida</taxon>
        <taxon>Dreissenoidea</taxon>
        <taxon>Dreissenidae</taxon>
        <taxon>Dreissena</taxon>
    </lineage>
</organism>